<dbReference type="AlphaFoldDB" id="A0A8K0K069"/>
<dbReference type="Proteomes" id="UP000792457">
    <property type="component" value="Unassembled WGS sequence"/>
</dbReference>
<evidence type="ECO:0000313" key="1">
    <source>
        <dbReference type="EMBL" id="KAG8225593.1"/>
    </source>
</evidence>
<evidence type="ECO:0000313" key="2">
    <source>
        <dbReference type="Proteomes" id="UP000792457"/>
    </source>
</evidence>
<reference evidence="1" key="2">
    <citation type="submission" date="2017-10" db="EMBL/GenBank/DDBJ databases">
        <title>Ladona fulva Genome sequencing and assembly.</title>
        <authorList>
            <person name="Murali S."/>
            <person name="Richards S."/>
            <person name="Bandaranaike D."/>
            <person name="Bellair M."/>
            <person name="Blankenburg K."/>
            <person name="Chao H."/>
            <person name="Dinh H."/>
            <person name="Doddapaneni H."/>
            <person name="Dugan-Rocha S."/>
            <person name="Elkadiri S."/>
            <person name="Gnanaolivu R."/>
            <person name="Hernandez B."/>
            <person name="Skinner E."/>
            <person name="Javaid M."/>
            <person name="Lee S."/>
            <person name="Li M."/>
            <person name="Ming W."/>
            <person name="Munidasa M."/>
            <person name="Muniz J."/>
            <person name="Nguyen L."/>
            <person name="Hughes D."/>
            <person name="Osuji N."/>
            <person name="Pu L.-L."/>
            <person name="Puazo M."/>
            <person name="Qu C."/>
            <person name="Quiroz J."/>
            <person name="Raj R."/>
            <person name="Weissenberger G."/>
            <person name="Xin Y."/>
            <person name="Zou X."/>
            <person name="Han Y."/>
            <person name="Worley K."/>
            <person name="Muzny D."/>
            <person name="Gibbs R."/>
        </authorList>
    </citation>
    <scope>NUCLEOTIDE SEQUENCE</scope>
    <source>
        <strain evidence="1">Sampled in the wild</strain>
    </source>
</reference>
<organism evidence="1 2">
    <name type="scientific">Ladona fulva</name>
    <name type="common">Scarce chaser dragonfly</name>
    <name type="synonym">Libellula fulva</name>
    <dbReference type="NCBI Taxonomy" id="123851"/>
    <lineage>
        <taxon>Eukaryota</taxon>
        <taxon>Metazoa</taxon>
        <taxon>Ecdysozoa</taxon>
        <taxon>Arthropoda</taxon>
        <taxon>Hexapoda</taxon>
        <taxon>Insecta</taxon>
        <taxon>Pterygota</taxon>
        <taxon>Palaeoptera</taxon>
        <taxon>Odonata</taxon>
        <taxon>Epiprocta</taxon>
        <taxon>Anisoptera</taxon>
        <taxon>Libelluloidea</taxon>
        <taxon>Libellulidae</taxon>
        <taxon>Ladona</taxon>
    </lineage>
</organism>
<gene>
    <name evidence="1" type="ORF">J437_LFUL004161</name>
</gene>
<keyword evidence="2" id="KW-1185">Reference proteome</keyword>
<protein>
    <submittedName>
        <fullName evidence="1">Uncharacterized protein</fullName>
    </submittedName>
</protein>
<comment type="caution">
    <text evidence="1">The sequence shown here is derived from an EMBL/GenBank/DDBJ whole genome shotgun (WGS) entry which is preliminary data.</text>
</comment>
<accession>A0A8K0K069</accession>
<reference evidence="1" key="1">
    <citation type="submission" date="2013-04" db="EMBL/GenBank/DDBJ databases">
        <authorList>
            <person name="Qu J."/>
            <person name="Murali S.C."/>
            <person name="Bandaranaike D."/>
            <person name="Bellair M."/>
            <person name="Blankenburg K."/>
            <person name="Chao H."/>
            <person name="Dinh H."/>
            <person name="Doddapaneni H."/>
            <person name="Downs B."/>
            <person name="Dugan-Rocha S."/>
            <person name="Elkadiri S."/>
            <person name="Gnanaolivu R.D."/>
            <person name="Hernandez B."/>
            <person name="Javaid M."/>
            <person name="Jayaseelan J.C."/>
            <person name="Lee S."/>
            <person name="Li M."/>
            <person name="Ming W."/>
            <person name="Munidasa M."/>
            <person name="Muniz J."/>
            <person name="Nguyen L."/>
            <person name="Ongeri F."/>
            <person name="Osuji N."/>
            <person name="Pu L.-L."/>
            <person name="Puazo M."/>
            <person name="Qu C."/>
            <person name="Quiroz J."/>
            <person name="Raj R."/>
            <person name="Weissenberger G."/>
            <person name="Xin Y."/>
            <person name="Zou X."/>
            <person name="Han Y."/>
            <person name="Richards S."/>
            <person name="Worley K."/>
            <person name="Muzny D."/>
            <person name="Gibbs R."/>
        </authorList>
    </citation>
    <scope>NUCLEOTIDE SEQUENCE</scope>
    <source>
        <strain evidence="1">Sampled in the wild</strain>
    </source>
</reference>
<dbReference type="EMBL" id="KZ308244">
    <property type="protein sequence ID" value="KAG8225593.1"/>
    <property type="molecule type" value="Genomic_DNA"/>
</dbReference>
<proteinExistence type="predicted"/>
<sequence length="216" mass="24469">MAGAVKKEPLKHLDRLVRECGKRWLSLPRRAYPEVLYLYQWQGGMGLFPLATGSYIVRTPLCGRLSAFENTREALDEARWRKEERYAALSEHFREKGLQSSVEAIFVGNLGSWDPKNDAVLRGFGISRRYSTTMKRLVVSNVIRWSRDIYVEHAPARDFWGLTPLLHSCSVLTGSAASQYPVNCAEAAAELLSPLRRGEAPYSSLPYREPHSPLDD</sequence>
<name>A0A8K0K069_LADFU</name>
<dbReference type="OrthoDB" id="8195432at2759"/>